<dbReference type="Gene3D" id="3.90.226.10">
    <property type="entry name" value="2-enoyl-CoA Hydratase, Chain A, domain 1"/>
    <property type="match status" value="1"/>
</dbReference>
<name>A0A0C2DI04_9BILA</name>
<dbReference type="OrthoDB" id="6357915at2759"/>
<dbReference type="InterPro" id="IPR001753">
    <property type="entry name" value="Enoyl-CoA_hydra/iso"/>
</dbReference>
<dbReference type="InterPro" id="IPR029045">
    <property type="entry name" value="ClpP/crotonase-like_dom_sf"/>
</dbReference>
<accession>A0A0C2DI04</accession>
<evidence type="ECO:0000313" key="2">
    <source>
        <dbReference type="Proteomes" id="UP000054047"/>
    </source>
</evidence>
<dbReference type="SUPFAM" id="SSF52096">
    <property type="entry name" value="ClpP/crotonase"/>
    <property type="match status" value="1"/>
</dbReference>
<organism evidence="1 2">
    <name type="scientific">Ancylostoma duodenale</name>
    <dbReference type="NCBI Taxonomy" id="51022"/>
    <lineage>
        <taxon>Eukaryota</taxon>
        <taxon>Metazoa</taxon>
        <taxon>Ecdysozoa</taxon>
        <taxon>Nematoda</taxon>
        <taxon>Chromadorea</taxon>
        <taxon>Rhabditida</taxon>
        <taxon>Rhabditina</taxon>
        <taxon>Rhabditomorpha</taxon>
        <taxon>Strongyloidea</taxon>
        <taxon>Ancylostomatidae</taxon>
        <taxon>Ancylostomatinae</taxon>
        <taxon>Ancylostoma</taxon>
    </lineage>
</organism>
<dbReference type="Proteomes" id="UP000054047">
    <property type="component" value="Unassembled WGS sequence"/>
</dbReference>
<reference evidence="1 2" key="1">
    <citation type="submission" date="2013-12" db="EMBL/GenBank/DDBJ databases">
        <title>Draft genome of the parsitic nematode Ancylostoma duodenale.</title>
        <authorList>
            <person name="Mitreva M."/>
        </authorList>
    </citation>
    <scope>NUCLEOTIDE SEQUENCE [LARGE SCALE GENOMIC DNA]</scope>
    <source>
        <strain evidence="1 2">Zhejiang</strain>
    </source>
</reference>
<dbReference type="AlphaFoldDB" id="A0A0C2DI04"/>
<protein>
    <recommendedName>
        <fullName evidence="3">Acyl-CoA dehydrogenase/oxidase C-terminal domain-containing protein</fullName>
    </recommendedName>
</protein>
<evidence type="ECO:0000313" key="1">
    <source>
        <dbReference type="EMBL" id="KIH69598.1"/>
    </source>
</evidence>
<proteinExistence type="predicted"/>
<keyword evidence="2" id="KW-1185">Reference proteome</keyword>
<dbReference type="Pfam" id="PF00378">
    <property type="entry name" value="ECH_1"/>
    <property type="match status" value="1"/>
</dbReference>
<evidence type="ECO:0008006" key="3">
    <source>
        <dbReference type="Google" id="ProtNLM"/>
    </source>
</evidence>
<dbReference type="EMBL" id="KN726135">
    <property type="protein sequence ID" value="KIH69598.1"/>
    <property type="molecule type" value="Genomic_DNA"/>
</dbReference>
<sequence length="70" mass="7505">MGYQKAVRLALLAEKMFAKEAHDAGLVTKVLPHASFEAEAGNLISNYSRLAHQASASFKERGGSVISEIS</sequence>
<gene>
    <name evidence="1" type="ORF">ANCDUO_00062</name>
</gene>